<evidence type="ECO:0000313" key="2">
    <source>
        <dbReference type="Proteomes" id="UP001433508"/>
    </source>
</evidence>
<name>A0ACC3SWH3_LIPKO</name>
<gene>
    <name evidence="1" type="ORF">V1525DRAFT_408350</name>
</gene>
<sequence length="785" mass="85088">MIPEDTFARHNELLRYVNQNLTVPPLKAICKTAGLVTQGRKNMLQMRIVGRLNELRATNRVHDYEILKRAILDQYAEHFATRPAWNSPSTATGMSAYAGTAGTGVRQHGSTLPNGTIAGTGGAEPMVFKSSPFFVLLAQLYHPCYCGAIPEHRSSFTMAFRFTQSQLDKMRDDSYRVYLLSALSEDAYRQATIQFPQSIEIRVNGKVVQANLRGIKNKPGTAKPADLTDYITKDAVTRNTIEVIYAYTRQRYTVTLHLARKRSVQDIVTRIIAGKRLAKETVIAQISKSHGDGDDDDIMATSSIVSLKCPLSFGRIQVPIRTIRCTHVQCFDATSYIQLQEQAPTWQCPVCNIYAPIEDIVVDNYFDEILKHTSKKVESIEIDPSGVWRVPEQNGVADDTDSEDEIGAGRNPEATQQHHGALEVIDSSPRRAGSRAPANVIDLTLSDDEESSRPAPRQVQPSTSTAVGPSNNGFHDAETGEDREGRRDSTGLSGLFTPSEHGPDDGYQTDQGFGDNPDDGVDEREGPFAMLTEVAVQGDADNFEVPDTSIIETPNRIESFINSIPDFSDYMPSPTPPPMDSEPQQAQGPGQEPGPEPEPAAQQSEQVLRPITPARSYPPDATSTSSHSLPAITASMGALIRDAQTAAAPTTPSPPPMRGYFSTPPRLPFPTVSMSGGLSPRYGPAMPGAMNTNGSSNGLNGTTTRLPNPLNALAPLDSQYAGSSVSEAPDEPPPKRQNIGHASSSASGAGGQFGIPEWAVMPSPTASTVVIEQSSDRMGQDDERR</sequence>
<dbReference type="EMBL" id="MU971399">
    <property type="protein sequence ID" value="KAK9235967.1"/>
    <property type="molecule type" value="Genomic_DNA"/>
</dbReference>
<organism evidence="1 2">
    <name type="scientific">Lipomyces kononenkoae</name>
    <name type="common">Yeast</name>
    <dbReference type="NCBI Taxonomy" id="34357"/>
    <lineage>
        <taxon>Eukaryota</taxon>
        <taxon>Fungi</taxon>
        <taxon>Dikarya</taxon>
        <taxon>Ascomycota</taxon>
        <taxon>Saccharomycotina</taxon>
        <taxon>Lipomycetes</taxon>
        <taxon>Lipomycetales</taxon>
        <taxon>Lipomycetaceae</taxon>
        <taxon>Lipomyces</taxon>
    </lineage>
</organism>
<dbReference type="Proteomes" id="UP001433508">
    <property type="component" value="Unassembled WGS sequence"/>
</dbReference>
<evidence type="ECO:0000313" key="1">
    <source>
        <dbReference type="EMBL" id="KAK9235967.1"/>
    </source>
</evidence>
<comment type="caution">
    <text evidence="1">The sequence shown here is derived from an EMBL/GenBank/DDBJ whole genome shotgun (WGS) entry which is preliminary data.</text>
</comment>
<reference evidence="2" key="1">
    <citation type="journal article" date="2024" name="Front. Bioeng. Biotechnol.">
        <title>Genome-scale model development and genomic sequencing of the oleaginous clade Lipomyces.</title>
        <authorList>
            <person name="Czajka J.J."/>
            <person name="Han Y."/>
            <person name="Kim J."/>
            <person name="Mondo S.J."/>
            <person name="Hofstad B.A."/>
            <person name="Robles A."/>
            <person name="Haridas S."/>
            <person name="Riley R."/>
            <person name="LaButti K."/>
            <person name="Pangilinan J."/>
            <person name="Andreopoulos W."/>
            <person name="Lipzen A."/>
            <person name="Yan J."/>
            <person name="Wang M."/>
            <person name="Ng V."/>
            <person name="Grigoriev I.V."/>
            <person name="Spatafora J.W."/>
            <person name="Magnuson J.K."/>
            <person name="Baker S.E."/>
            <person name="Pomraning K.R."/>
        </authorList>
    </citation>
    <scope>NUCLEOTIDE SEQUENCE [LARGE SCALE GENOMIC DNA]</scope>
    <source>
        <strain evidence="2">CBS 7786</strain>
    </source>
</reference>
<keyword evidence="2" id="KW-1185">Reference proteome</keyword>
<accession>A0ACC3SWH3</accession>
<proteinExistence type="predicted"/>
<protein>
    <submittedName>
        <fullName evidence="1">PINIT domain-containing protein</fullName>
    </submittedName>
</protein>